<accession>A0A255YJG7</accession>
<dbReference type="EMBL" id="NOXT01000107">
    <property type="protein sequence ID" value="OYQ28814.1"/>
    <property type="molecule type" value="Genomic_DNA"/>
</dbReference>
<organism evidence="2 3">
    <name type="scientific">Sandarakinorhabdus cyanobacteriorum</name>
    <dbReference type="NCBI Taxonomy" id="1981098"/>
    <lineage>
        <taxon>Bacteria</taxon>
        <taxon>Pseudomonadati</taxon>
        <taxon>Pseudomonadota</taxon>
        <taxon>Alphaproteobacteria</taxon>
        <taxon>Sphingomonadales</taxon>
        <taxon>Sphingosinicellaceae</taxon>
        <taxon>Sandarakinorhabdus</taxon>
    </lineage>
</organism>
<proteinExistence type="predicted"/>
<evidence type="ECO:0000256" key="1">
    <source>
        <dbReference type="SAM" id="SignalP"/>
    </source>
</evidence>
<comment type="caution">
    <text evidence="2">The sequence shown here is derived from an EMBL/GenBank/DDBJ whole genome shotgun (WGS) entry which is preliminary data.</text>
</comment>
<dbReference type="AlphaFoldDB" id="A0A255YJG7"/>
<feature type="signal peptide" evidence="1">
    <location>
        <begin position="1"/>
        <end position="28"/>
    </location>
</feature>
<dbReference type="RefSeq" id="WP_086117436.1">
    <property type="nucleotide sequence ID" value="NZ_NOXT01000107.1"/>
</dbReference>
<evidence type="ECO:0000313" key="2">
    <source>
        <dbReference type="EMBL" id="OYQ28814.1"/>
    </source>
</evidence>
<name>A0A255YJG7_9SPHN</name>
<keyword evidence="1" id="KW-0732">Signal</keyword>
<evidence type="ECO:0000313" key="3">
    <source>
        <dbReference type="Proteomes" id="UP000216991"/>
    </source>
</evidence>
<reference evidence="2 3" key="1">
    <citation type="submission" date="2017-07" db="EMBL/GenBank/DDBJ databases">
        <title>Sandarakinorhabdus cyanobacteriorum sp. nov., a novel bacterium isolated from cyanobacterial aggregates in a eutrophic lake.</title>
        <authorList>
            <person name="Cai H."/>
        </authorList>
    </citation>
    <scope>NUCLEOTIDE SEQUENCE [LARGE SCALE GENOMIC DNA]</scope>
    <source>
        <strain evidence="2 3">TH057</strain>
    </source>
</reference>
<sequence>MFNRLIALPFAIAAAATFVGAAAAPANAAEVSCKATPAQIRTLAATKGGEEAGKAIKLVATGEKLCEADAKFEAGKKFAAAAKLLGTELAALPTAVAGQ</sequence>
<feature type="chain" id="PRO_5012581179" evidence="1">
    <location>
        <begin position="29"/>
        <end position="99"/>
    </location>
</feature>
<keyword evidence="3" id="KW-1185">Reference proteome</keyword>
<gene>
    <name evidence="2" type="ORF">CHU93_08265</name>
</gene>
<dbReference type="Proteomes" id="UP000216991">
    <property type="component" value="Unassembled WGS sequence"/>
</dbReference>
<protein>
    <submittedName>
        <fullName evidence="2">Uncharacterized protein</fullName>
    </submittedName>
</protein>